<keyword evidence="2" id="KW-1185">Reference proteome</keyword>
<evidence type="ECO:0000313" key="1">
    <source>
        <dbReference type="EMBL" id="KAK5833690.1"/>
    </source>
</evidence>
<reference evidence="1 2" key="1">
    <citation type="submission" date="2023-03" db="EMBL/GenBank/DDBJ databases">
        <title>WGS of Gossypium arboreum.</title>
        <authorList>
            <person name="Yu D."/>
        </authorList>
    </citation>
    <scope>NUCLEOTIDE SEQUENCE [LARGE SCALE GENOMIC DNA]</scope>
    <source>
        <tissue evidence="1">Leaf</tissue>
    </source>
</reference>
<comment type="caution">
    <text evidence="1">The sequence shown here is derived from an EMBL/GenBank/DDBJ whole genome shotgun (WGS) entry which is preliminary data.</text>
</comment>
<evidence type="ECO:0000313" key="2">
    <source>
        <dbReference type="Proteomes" id="UP001358586"/>
    </source>
</evidence>
<accession>A0ABR0Q3G1</accession>
<proteinExistence type="predicted"/>
<dbReference type="Proteomes" id="UP001358586">
    <property type="component" value="Chromosome 5"/>
</dbReference>
<gene>
    <name evidence="1" type="ORF">PVK06_017543</name>
</gene>
<dbReference type="Pfam" id="PF14223">
    <property type="entry name" value="Retrotran_gag_2"/>
    <property type="match status" value="1"/>
</dbReference>
<protein>
    <submittedName>
        <fullName evidence="1">Uncharacterized protein</fullName>
    </submittedName>
</protein>
<dbReference type="EMBL" id="JARKNE010000005">
    <property type="protein sequence ID" value="KAK5833690.1"/>
    <property type="molecule type" value="Genomic_DNA"/>
</dbReference>
<name>A0ABR0Q3G1_GOSAR</name>
<organism evidence="1 2">
    <name type="scientific">Gossypium arboreum</name>
    <name type="common">Tree cotton</name>
    <name type="synonym">Gossypium nanking</name>
    <dbReference type="NCBI Taxonomy" id="29729"/>
    <lineage>
        <taxon>Eukaryota</taxon>
        <taxon>Viridiplantae</taxon>
        <taxon>Streptophyta</taxon>
        <taxon>Embryophyta</taxon>
        <taxon>Tracheophyta</taxon>
        <taxon>Spermatophyta</taxon>
        <taxon>Magnoliopsida</taxon>
        <taxon>eudicotyledons</taxon>
        <taxon>Gunneridae</taxon>
        <taxon>Pentapetalae</taxon>
        <taxon>rosids</taxon>
        <taxon>malvids</taxon>
        <taxon>Malvales</taxon>
        <taxon>Malvaceae</taxon>
        <taxon>Malvoideae</taxon>
        <taxon>Gossypium</taxon>
    </lineage>
</organism>
<sequence length="104" mass="11746">MIFLSYEKLKTVLDNKCLPATQAEARKSWEEFGEIAHCYMLESMTSTLYKKLKSCKIAKEILDKLEDMFGGQTALAQQLAITSVMNAQQKPNISIKDHMNTLVG</sequence>